<protein>
    <submittedName>
        <fullName evidence="1">Uncharacterized protein</fullName>
    </submittedName>
</protein>
<comment type="caution">
    <text evidence="1">The sequence shown here is derived from an EMBL/GenBank/DDBJ whole genome shotgun (WGS) entry which is preliminary data.</text>
</comment>
<proteinExistence type="predicted"/>
<evidence type="ECO:0000313" key="2">
    <source>
        <dbReference type="Proteomes" id="UP000198382"/>
    </source>
</evidence>
<evidence type="ECO:0000313" key="1">
    <source>
        <dbReference type="EMBL" id="OXA82253.1"/>
    </source>
</evidence>
<organism evidence="1 2">
    <name type="scientific">Flavobacterium frigidimaris</name>
    <dbReference type="NCBI Taxonomy" id="262320"/>
    <lineage>
        <taxon>Bacteria</taxon>
        <taxon>Pseudomonadati</taxon>
        <taxon>Bacteroidota</taxon>
        <taxon>Flavobacteriia</taxon>
        <taxon>Flavobacteriales</taxon>
        <taxon>Flavobacteriaceae</taxon>
        <taxon>Flavobacterium</taxon>
    </lineage>
</organism>
<dbReference type="RefSeq" id="WP_074658235.1">
    <property type="nucleotide sequence ID" value="NZ_MUGV01000003.1"/>
</dbReference>
<accession>A0ABX4BVP6</accession>
<sequence>MSINFLLLLSATSIFKSSNFNFNKFFHLTAQVAGELGSLIDSGAGYSNGGSVKTEISNVFNQP</sequence>
<name>A0ABX4BVP6_FLAFR</name>
<reference evidence="1 2" key="1">
    <citation type="submission" date="2016-11" db="EMBL/GenBank/DDBJ databases">
        <title>Whole genomes of Flavobacteriaceae.</title>
        <authorList>
            <person name="Stine C."/>
            <person name="Li C."/>
            <person name="Tadesse D."/>
        </authorList>
    </citation>
    <scope>NUCLEOTIDE SEQUENCE [LARGE SCALE GENOMIC DNA]</scope>
    <source>
        <strain evidence="1 2">DSM 15937</strain>
    </source>
</reference>
<keyword evidence="2" id="KW-1185">Reference proteome</keyword>
<dbReference type="Proteomes" id="UP000198382">
    <property type="component" value="Unassembled WGS sequence"/>
</dbReference>
<gene>
    <name evidence="1" type="ORF">B0A65_01165</name>
</gene>
<dbReference type="EMBL" id="MUGV01000003">
    <property type="protein sequence ID" value="OXA82253.1"/>
    <property type="molecule type" value="Genomic_DNA"/>
</dbReference>